<dbReference type="PANTHER" id="PTHR11566:SF21">
    <property type="entry name" value="DYNAMIN RELATED PROTEIN 1, ISOFORM A"/>
    <property type="match status" value="1"/>
</dbReference>
<dbReference type="EMBL" id="ASPP01008307">
    <property type="protein sequence ID" value="ETO25748.1"/>
    <property type="molecule type" value="Genomic_DNA"/>
</dbReference>
<organism evidence="5 6">
    <name type="scientific">Reticulomyxa filosa</name>
    <dbReference type="NCBI Taxonomy" id="46433"/>
    <lineage>
        <taxon>Eukaryota</taxon>
        <taxon>Sar</taxon>
        <taxon>Rhizaria</taxon>
        <taxon>Retaria</taxon>
        <taxon>Foraminifera</taxon>
        <taxon>Monothalamids</taxon>
        <taxon>Reticulomyxidae</taxon>
        <taxon>Reticulomyxa</taxon>
    </lineage>
</organism>
<dbReference type="OMA" id="DECTGWE"/>
<accession>X6NIL9</accession>
<dbReference type="GO" id="GO:0005737">
    <property type="term" value="C:cytoplasm"/>
    <property type="evidence" value="ECO:0007669"/>
    <property type="project" value="TreeGrafter"/>
</dbReference>
<dbReference type="InterPro" id="IPR003130">
    <property type="entry name" value="GED"/>
</dbReference>
<keyword evidence="2" id="KW-0342">GTP-binding</keyword>
<dbReference type="GO" id="GO:0016020">
    <property type="term" value="C:membrane"/>
    <property type="evidence" value="ECO:0007669"/>
    <property type="project" value="TreeGrafter"/>
</dbReference>
<dbReference type="SMART" id="SM00053">
    <property type="entry name" value="DYNc"/>
    <property type="match status" value="1"/>
</dbReference>
<dbReference type="OrthoDB" id="5061070at2759"/>
<dbReference type="InterPro" id="IPR045063">
    <property type="entry name" value="Dynamin_N"/>
</dbReference>
<dbReference type="SUPFAM" id="SSF52540">
    <property type="entry name" value="P-loop containing nucleoside triphosphate hydrolases"/>
    <property type="match status" value="1"/>
</dbReference>
<dbReference type="InterPro" id="IPR000375">
    <property type="entry name" value="Dynamin_stalk"/>
</dbReference>
<dbReference type="Gene3D" id="3.40.50.300">
    <property type="entry name" value="P-loop containing nucleotide triphosphate hydrolases"/>
    <property type="match status" value="1"/>
</dbReference>
<dbReference type="PROSITE" id="PS51718">
    <property type="entry name" value="G_DYNAMIN_2"/>
    <property type="match status" value="1"/>
</dbReference>
<feature type="domain" description="Dynamin-type G" evidence="4">
    <location>
        <begin position="34"/>
        <end position="308"/>
    </location>
</feature>
<evidence type="ECO:0000313" key="5">
    <source>
        <dbReference type="EMBL" id="ETO25748.1"/>
    </source>
</evidence>
<dbReference type="Proteomes" id="UP000023152">
    <property type="component" value="Unassembled WGS sequence"/>
</dbReference>
<dbReference type="AlphaFoldDB" id="X6NIL9"/>
<comment type="caution">
    <text evidence="5">The sequence shown here is derived from an EMBL/GenBank/DDBJ whole genome shotgun (WGS) entry which is preliminary data.</text>
</comment>
<evidence type="ECO:0000259" key="3">
    <source>
        <dbReference type="PROSITE" id="PS51388"/>
    </source>
</evidence>
<dbReference type="PROSITE" id="PS51388">
    <property type="entry name" value="GED"/>
    <property type="match status" value="1"/>
</dbReference>
<protein>
    <submittedName>
        <fullName evidence="5">Myxovirus resistance 1</fullName>
    </submittedName>
</protein>
<sequence>MSFSKQNTKSNHIFEGQELIALVNRLRASGAHLTVDLPTIVLCGQQSSGKSSVSEAISGVALPRSSGTCTRCPTEVRLIHTQDTKWKCTIKVRWEWNDRKKTHLHQVREEEIATVTEREAVAGIVEKAQKVLLEKAEVKFSRNVICVEVQTSDCVDLTVVDLPGLIQAVENEEDFQYIQLTQFHCNNDMENQAVNSLIRQHDPKGLRTLGILTKVDTIETDSEQIWINVLKGKSYPLKLGYVAVRNITQHELKHGKSFKETRAIEAQFFASHPTWSKLSSSLQSRLGCSNLVDILSCKLSSLIAQQLPRMQFQLMSKLSALKTELCELPASPSQRLIQNSDVDIKEIIIDLILQFTDACKQLVRTKNGTLWTQVMHEYTQFFQALERYQPQFVPNDELKKKKNKETVFTLEDVKVENEQCVGRELNFLVSDYARKKFLQHSMKPWGIVGQQLVLAVSKTLSAVVQSSVSRHFVHFKMLYKDASLITYLQQKTLQEVMELLEREREMDEFTLSSHRLLNTYETAKNQFERIFPTSLEVTLFFFMALNFCKNLQKNNKKTESGKEIIRKGVIVMAQSVSYYDLAYRRFADNVSMAINSLLINKFSKSIESHMFKLTDIPLLVVRSVNILNGSSTDLAKLLQEDPQVMQKRSRLEISIKELSGFVDELKSIMPTDLNDFADENEDVGTMSQANLTPLTTLDTNIASNQPPEPQSNSKKSVVKNKTQKMGLILMIN</sequence>
<dbReference type="InterPro" id="IPR022812">
    <property type="entry name" value="Dynamin"/>
</dbReference>
<reference evidence="5 6" key="1">
    <citation type="journal article" date="2013" name="Curr. Biol.">
        <title>The Genome of the Foraminiferan Reticulomyxa filosa.</title>
        <authorList>
            <person name="Glockner G."/>
            <person name="Hulsmann N."/>
            <person name="Schleicher M."/>
            <person name="Noegel A.A."/>
            <person name="Eichinger L."/>
            <person name="Gallinger C."/>
            <person name="Pawlowski J."/>
            <person name="Sierra R."/>
            <person name="Euteneuer U."/>
            <person name="Pillet L."/>
            <person name="Moustafa A."/>
            <person name="Platzer M."/>
            <person name="Groth M."/>
            <person name="Szafranski K."/>
            <person name="Schliwa M."/>
        </authorList>
    </citation>
    <scope>NUCLEOTIDE SEQUENCE [LARGE SCALE GENOMIC DNA]</scope>
</reference>
<dbReference type="InterPro" id="IPR027417">
    <property type="entry name" value="P-loop_NTPase"/>
</dbReference>
<evidence type="ECO:0000313" key="6">
    <source>
        <dbReference type="Proteomes" id="UP000023152"/>
    </source>
</evidence>
<dbReference type="GO" id="GO:0005525">
    <property type="term" value="F:GTP binding"/>
    <property type="evidence" value="ECO:0007669"/>
    <property type="project" value="InterPro"/>
</dbReference>
<evidence type="ECO:0000259" key="4">
    <source>
        <dbReference type="PROSITE" id="PS51718"/>
    </source>
</evidence>
<dbReference type="PRINTS" id="PR00195">
    <property type="entry name" value="DYNAMIN"/>
</dbReference>
<dbReference type="GO" id="GO:0005874">
    <property type="term" value="C:microtubule"/>
    <property type="evidence" value="ECO:0007669"/>
    <property type="project" value="TreeGrafter"/>
</dbReference>
<feature type="domain" description="GED" evidence="3">
    <location>
        <begin position="568"/>
        <end position="673"/>
    </location>
</feature>
<dbReference type="CDD" id="cd08771">
    <property type="entry name" value="DLP_1"/>
    <property type="match status" value="1"/>
</dbReference>
<evidence type="ECO:0000256" key="2">
    <source>
        <dbReference type="ARBA" id="ARBA00023134"/>
    </source>
</evidence>
<evidence type="ECO:0000256" key="1">
    <source>
        <dbReference type="ARBA" id="ARBA00022741"/>
    </source>
</evidence>
<dbReference type="InterPro" id="IPR001401">
    <property type="entry name" value="Dynamin_GTPase"/>
</dbReference>
<dbReference type="Pfam" id="PF01031">
    <property type="entry name" value="Dynamin_M"/>
    <property type="match status" value="1"/>
</dbReference>
<dbReference type="Pfam" id="PF02212">
    <property type="entry name" value="GED"/>
    <property type="match status" value="1"/>
</dbReference>
<dbReference type="Gene3D" id="1.20.120.1240">
    <property type="entry name" value="Dynamin, middle domain"/>
    <property type="match status" value="1"/>
</dbReference>
<dbReference type="GO" id="GO:0003924">
    <property type="term" value="F:GTPase activity"/>
    <property type="evidence" value="ECO:0007669"/>
    <property type="project" value="InterPro"/>
</dbReference>
<dbReference type="Pfam" id="PF00350">
    <property type="entry name" value="Dynamin_N"/>
    <property type="match status" value="1"/>
</dbReference>
<keyword evidence="6" id="KW-1185">Reference proteome</keyword>
<gene>
    <name evidence="5" type="ORF">RFI_11389</name>
</gene>
<proteinExistence type="predicted"/>
<dbReference type="InterPro" id="IPR020850">
    <property type="entry name" value="GED_dom"/>
</dbReference>
<name>X6NIL9_RETFI</name>
<dbReference type="PANTHER" id="PTHR11566">
    <property type="entry name" value="DYNAMIN"/>
    <property type="match status" value="1"/>
</dbReference>
<keyword evidence="1" id="KW-0547">Nucleotide-binding</keyword>
<dbReference type="InterPro" id="IPR030381">
    <property type="entry name" value="G_DYNAMIN_dom"/>
</dbReference>
<dbReference type="GO" id="GO:0008017">
    <property type="term" value="F:microtubule binding"/>
    <property type="evidence" value="ECO:0007669"/>
    <property type="project" value="TreeGrafter"/>
</dbReference>